<comment type="similarity">
    <text evidence="5">Belongs to the TonB family.</text>
</comment>
<dbReference type="NCBIfam" id="TIGR01352">
    <property type="entry name" value="tonB_Cterm"/>
    <property type="match status" value="1"/>
</dbReference>
<organism evidence="8 9">
    <name type="scientific">SAR86 cluster bacterium</name>
    <dbReference type="NCBI Taxonomy" id="2030880"/>
    <lineage>
        <taxon>Bacteria</taxon>
        <taxon>Pseudomonadati</taxon>
        <taxon>Pseudomonadota</taxon>
        <taxon>Gammaproteobacteria</taxon>
        <taxon>SAR86 cluster</taxon>
    </lineage>
</organism>
<gene>
    <name evidence="8" type="ORF">COA71_04535</name>
</gene>
<dbReference type="SUPFAM" id="SSF74653">
    <property type="entry name" value="TolA/TonB C-terminal domain"/>
    <property type="match status" value="1"/>
</dbReference>
<feature type="signal peptide" evidence="6">
    <location>
        <begin position="1"/>
        <end position="22"/>
    </location>
</feature>
<keyword evidence="5" id="KW-0653">Protein transport</keyword>
<evidence type="ECO:0000256" key="6">
    <source>
        <dbReference type="SAM" id="SignalP"/>
    </source>
</evidence>
<comment type="caution">
    <text evidence="8">The sequence shown here is derived from an EMBL/GenBank/DDBJ whole genome shotgun (WGS) entry which is preliminary data.</text>
</comment>
<proteinExistence type="inferred from homology"/>
<evidence type="ECO:0000256" key="4">
    <source>
        <dbReference type="ARBA" id="ARBA00023136"/>
    </source>
</evidence>
<feature type="chain" id="PRO_5012472640" description="Protein TonB" evidence="6">
    <location>
        <begin position="23"/>
        <end position="128"/>
    </location>
</feature>
<evidence type="ECO:0000256" key="2">
    <source>
        <dbReference type="ARBA" id="ARBA00022692"/>
    </source>
</evidence>
<evidence type="ECO:0000313" key="8">
    <source>
        <dbReference type="EMBL" id="PCJ42774.1"/>
    </source>
</evidence>
<keyword evidence="5" id="KW-1003">Cell membrane</keyword>
<dbReference type="GO" id="GO:0015891">
    <property type="term" value="P:siderophore transport"/>
    <property type="evidence" value="ECO:0007669"/>
    <property type="project" value="InterPro"/>
</dbReference>
<dbReference type="GO" id="GO:0015031">
    <property type="term" value="P:protein transport"/>
    <property type="evidence" value="ECO:0007669"/>
    <property type="project" value="UniProtKB-UniRule"/>
</dbReference>
<keyword evidence="5" id="KW-0735">Signal-anchor</keyword>
<evidence type="ECO:0000256" key="1">
    <source>
        <dbReference type="ARBA" id="ARBA00004167"/>
    </source>
</evidence>
<keyword evidence="3" id="KW-1133">Transmembrane helix</keyword>
<comment type="subcellular location">
    <subcellularLocation>
        <location evidence="5">Cell inner membrane</location>
        <topology evidence="5">Single-pass membrane protein</topology>
        <orientation evidence="5">Periplasmic side</orientation>
    </subcellularLocation>
    <subcellularLocation>
        <location evidence="1">Membrane</location>
        <topology evidence="1">Single-pass membrane protein</topology>
    </subcellularLocation>
</comment>
<evidence type="ECO:0000313" key="9">
    <source>
        <dbReference type="Proteomes" id="UP000228987"/>
    </source>
</evidence>
<keyword evidence="6" id="KW-0732">Signal</keyword>
<keyword evidence="4" id="KW-0472">Membrane</keyword>
<dbReference type="AlphaFoldDB" id="A0A2A5CFW9"/>
<keyword evidence="5" id="KW-0997">Cell inner membrane</keyword>
<comment type="function">
    <text evidence="5">Interacts with outer membrane receptor proteins that carry out high-affinity binding and energy dependent uptake into the periplasmic space of specific substrates. It could act to transduce energy from the cytoplasmic membrane to specific energy-requiring processes in the outer membrane, resulting in the release into the periplasm of ligands bound by these outer membrane proteins.</text>
</comment>
<dbReference type="GO" id="GO:0055085">
    <property type="term" value="P:transmembrane transport"/>
    <property type="evidence" value="ECO:0007669"/>
    <property type="project" value="InterPro"/>
</dbReference>
<dbReference type="PRINTS" id="PR01374">
    <property type="entry name" value="TONBPROTEIN"/>
</dbReference>
<name>A0A2A5CFW9_9GAMM</name>
<dbReference type="Pfam" id="PF03544">
    <property type="entry name" value="TonB_C"/>
    <property type="match status" value="1"/>
</dbReference>
<dbReference type="EMBL" id="NVWI01000002">
    <property type="protein sequence ID" value="PCJ42774.1"/>
    <property type="molecule type" value="Genomic_DNA"/>
</dbReference>
<evidence type="ECO:0000259" key="7">
    <source>
        <dbReference type="PROSITE" id="PS52015"/>
    </source>
</evidence>
<keyword evidence="5" id="KW-0813">Transport</keyword>
<dbReference type="PROSITE" id="PS52015">
    <property type="entry name" value="TONB_CTD"/>
    <property type="match status" value="1"/>
</dbReference>
<dbReference type="InterPro" id="IPR037682">
    <property type="entry name" value="TonB_C"/>
</dbReference>
<dbReference type="InterPro" id="IPR006260">
    <property type="entry name" value="TonB/TolA_C"/>
</dbReference>
<keyword evidence="2" id="KW-0812">Transmembrane</keyword>
<dbReference type="Proteomes" id="UP000228987">
    <property type="component" value="Unassembled WGS sequence"/>
</dbReference>
<evidence type="ECO:0000256" key="5">
    <source>
        <dbReference type="RuleBase" id="RU362123"/>
    </source>
</evidence>
<sequence length="128" mass="14067">MKKLGLILLLSVSALTANLSMAENVVPILDVAPEYPQSALRRETTGYVVVRFDVNENGKAKNFSIVEASPEHIFNSAVRTAVMRSTFGLVDGSSSASVERTYHFDHSSDTNVTNRFNFMEEAPQLVSN</sequence>
<dbReference type="InterPro" id="IPR003538">
    <property type="entry name" value="TonB"/>
</dbReference>
<accession>A0A2A5CFW9</accession>
<feature type="domain" description="TonB C-terminal" evidence="7">
    <location>
        <begin position="20"/>
        <end position="113"/>
    </location>
</feature>
<dbReference type="GO" id="GO:0005886">
    <property type="term" value="C:plasma membrane"/>
    <property type="evidence" value="ECO:0007669"/>
    <property type="project" value="UniProtKB-SubCell"/>
</dbReference>
<dbReference type="Gene3D" id="3.30.2420.10">
    <property type="entry name" value="TonB"/>
    <property type="match status" value="1"/>
</dbReference>
<protein>
    <recommendedName>
        <fullName evidence="5">Protein TonB</fullName>
    </recommendedName>
</protein>
<dbReference type="GO" id="GO:0030288">
    <property type="term" value="C:outer membrane-bounded periplasmic space"/>
    <property type="evidence" value="ECO:0007669"/>
    <property type="project" value="InterPro"/>
</dbReference>
<evidence type="ECO:0000256" key="3">
    <source>
        <dbReference type="ARBA" id="ARBA00022989"/>
    </source>
</evidence>
<reference evidence="9" key="1">
    <citation type="submission" date="2017-08" db="EMBL/GenBank/DDBJ databases">
        <title>A dynamic microbial community with high functional redundancy inhabits the cold, oxic subseafloor aquifer.</title>
        <authorList>
            <person name="Tully B.J."/>
            <person name="Wheat C.G."/>
            <person name="Glazer B.T."/>
            <person name="Huber J.A."/>
        </authorList>
    </citation>
    <scope>NUCLEOTIDE SEQUENCE [LARGE SCALE GENOMIC DNA]</scope>
</reference>
<dbReference type="GO" id="GO:0031992">
    <property type="term" value="F:energy transducer activity"/>
    <property type="evidence" value="ECO:0007669"/>
    <property type="project" value="InterPro"/>
</dbReference>